<evidence type="ECO:0000313" key="2">
    <source>
        <dbReference type="EMBL" id="KUG04265.1"/>
    </source>
</evidence>
<name>A0A0W8E718_9ZZZZ</name>
<sequence length="121" mass="13893">MEKIEDMVKLIAGACEDEKAIDVTVLNVHELTVLVDYFVIASGRSIIQVRSIVEHVEKILEEVGIVPLRRAGHGEGKWVVLDYGSIMVHVFRQEEREYYNLENLWGDAQVMQWEIEEAARP</sequence>
<protein>
    <submittedName>
        <fullName evidence="2">Iojap protein</fullName>
    </submittedName>
</protein>
<dbReference type="GO" id="GO:0017148">
    <property type="term" value="P:negative regulation of translation"/>
    <property type="evidence" value="ECO:0007669"/>
    <property type="project" value="TreeGrafter"/>
</dbReference>
<dbReference type="HAMAP" id="MF_01477">
    <property type="entry name" value="Iojap_RsfS"/>
    <property type="match status" value="1"/>
</dbReference>
<dbReference type="EMBL" id="LNQE01001853">
    <property type="protein sequence ID" value="KUG04265.1"/>
    <property type="molecule type" value="Genomic_DNA"/>
</dbReference>
<dbReference type="PANTHER" id="PTHR21043:SF0">
    <property type="entry name" value="MITOCHONDRIAL ASSEMBLY OF RIBOSOMAL LARGE SUBUNIT PROTEIN 1"/>
    <property type="match status" value="1"/>
</dbReference>
<gene>
    <name evidence="2" type="ORF">ASZ90_018271</name>
</gene>
<comment type="caution">
    <text evidence="2">The sequence shown here is derived from an EMBL/GenBank/DDBJ whole genome shotgun (WGS) entry which is preliminary data.</text>
</comment>
<dbReference type="InterPro" id="IPR043519">
    <property type="entry name" value="NT_sf"/>
</dbReference>
<dbReference type="NCBIfam" id="TIGR00090">
    <property type="entry name" value="rsfS_iojap_ybeB"/>
    <property type="match status" value="1"/>
</dbReference>
<dbReference type="GO" id="GO:0090071">
    <property type="term" value="P:negative regulation of ribosome biogenesis"/>
    <property type="evidence" value="ECO:0007669"/>
    <property type="project" value="TreeGrafter"/>
</dbReference>
<dbReference type="GO" id="GO:0043023">
    <property type="term" value="F:ribosomal large subunit binding"/>
    <property type="evidence" value="ECO:0007669"/>
    <property type="project" value="TreeGrafter"/>
</dbReference>
<dbReference type="InterPro" id="IPR004394">
    <property type="entry name" value="Iojap/RsfS/C7orf30"/>
</dbReference>
<evidence type="ECO:0000256" key="1">
    <source>
        <dbReference type="ARBA" id="ARBA00010574"/>
    </source>
</evidence>
<dbReference type="Gene3D" id="3.30.460.10">
    <property type="entry name" value="Beta Polymerase, domain 2"/>
    <property type="match status" value="1"/>
</dbReference>
<organism evidence="2">
    <name type="scientific">hydrocarbon metagenome</name>
    <dbReference type="NCBI Taxonomy" id="938273"/>
    <lineage>
        <taxon>unclassified sequences</taxon>
        <taxon>metagenomes</taxon>
        <taxon>ecological metagenomes</taxon>
    </lineage>
</organism>
<dbReference type="SUPFAM" id="SSF81301">
    <property type="entry name" value="Nucleotidyltransferase"/>
    <property type="match status" value="1"/>
</dbReference>
<dbReference type="PANTHER" id="PTHR21043">
    <property type="entry name" value="IOJAP SUPERFAMILY ORTHOLOG"/>
    <property type="match status" value="1"/>
</dbReference>
<dbReference type="Pfam" id="PF02410">
    <property type="entry name" value="RsfS"/>
    <property type="match status" value="1"/>
</dbReference>
<reference evidence="2" key="1">
    <citation type="journal article" date="2015" name="Proc. Natl. Acad. Sci. U.S.A.">
        <title>Networks of energetic and metabolic interactions define dynamics in microbial communities.</title>
        <authorList>
            <person name="Embree M."/>
            <person name="Liu J.K."/>
            <person name="Al-Bassam M.M."/>
            <person name="Zengler K."/>
        </authorList>
    </citation>
    <scope>NUCLEOTIDE SEQUENCE</scope>
</reference>
<accession>A0A0W8E718</accession>
<dbReference type="AlphaFoldDB" id="A0A0W8E718"/>
<comment type="similarity">
    <text evidence="1">Belongs to the Iojap/RsfS family.</text>
</comment>
<proteinExistence type="inferred from homology"/>